<comment type="caution">
    <text evidence="1">The sequence shown here is derived from an EMBL/GenBank/DDBJ whole genome shotgun (WGS) entry which is preliminary data.</text>
</comment>
<accession>A0A835Y415</accession>
<keyword evidence="2" id="KW-1185">Reference proteome</keyword>
<gene>
    <name evidence="1" type="ORF">HYH03_005971</name>
</gene>
<organism evidence="1 2">
    <name type="scientific">Edaphochlamys debaryana</name>
    <dbReference type="NCBI Taxonomy" id="47281"/>
    <lineage>
        <taxon>Eukaryota</taxon>
        <taxon>Viridiplantae</taxon>
        <taxon>Chlorophyta</taxon>
        <taxon>core chlorophytes</taxon>
        <taxon>Chlorophyceae</taxon>
        <taxon>CS clade</taxon>
        <taxon>Chlamydomonadales</taxon>
        <taxon>Chlamydomonadales incertae sedis</taxon>
        <taxon>Edaphochlamys</taxon>
    </lineage>
</organism>
<dbReference type="Proteomes" id="UP000612055">
    <property type="component" value="Unassembled WGS sequence"/>
</dbReference>
<evidence type="ECO:0000313" key="1">
    <source>
        <dbReference type="EMBL" id="KAG2496052.1"/>
    </source>
</evidence>
<name>A0A835Y415_9CHLO</name>
<sequence>MRKRKVHVAFDIELREVLTEADVNADVVAEVAMAKHKALSAKALFPAAICDADVAALVKAELLVANVFAGNSIVEIISAQVTAKAEELIKASEARMMAHIDAKLNAAFTAGSAAAAAAVAATPV</sequence>
<dbReference type="EMBL" id="JAEHOE010000021">
    <property type="protein sequence ID" value="KAG2496052.1"/>
    <property type="molecule type" value="Genomic_DNA"/>
</dbReference>
<evidence type="ECO:0000313" key="2">
    <source>
        <dbReference type="Proteomes" id="UP000612055"/>
    </source>
</evidence>
<reference evidence="1" key="1">
    <citation type="journal article" date="2020" name="bioRxiv">
        <title>Comparative genomics of Chlamydomonas.</title>
        <authorList>
            <person name="Craig R.J."/>
            <person name="Hasan A.R."/>
            <person name="Ness R.W."/>
            <person name="Keightley P.D."/>
        </authorList>
    </citation>
    <scope>NUCLEOTIDE SEQUENCE</scope>
    <source>
        <strain evidence="1">CCAP 11/70</strain>
    </source>
</reference>
<proteinExistence type="predicted"/>
<protein>
    <submittedName>
        <fullName evidence="1">Uncharacterized protein</fullName>
    </submittedName>
</protein>
<dbReference type="AlphaFoldDB" id="A0A835Y415"/>